<sequence>MRRRASFTGTKFSGGGKRGRAKIPSPPTPFLFARPSVQFGARSAPSVPLKKGSDFVKQTHHTFLILKTKQKSRTCSAFIFYKTFFPSPLLWRPCPGFQGVKNMLKFLWF</sequence>
<gene>
    <name evidence="2" type="ORF">A2931_03285</name>
</gene>
<reference evidence="2 3" key="1">
    <citation type="journal article" date="2016" name="Nat. Commun.">
        <title>Thousands of microbial genomes shed light on interconnected biogeochemical processes in an aquifer system.</title>
        <authorList>
            <person name="Anantharaman K."/>
            <person name="Brown C.T."/>
            <person name="Hug L.A."/>
            <person name="Sharon I."/>
            <person name="Castelle C.J."/>
            <person name="Probst A.J."/>
            <person name="Thomas B.C."/>
            <person name="Singh A."/>
            <person name="Wilkins M.J."/>
            <person name="Karaoz U."/>
            <person name="Brodie E.L."/>
            <person name="Williams K.H."/>
            <person name="Hubbard S.S."/>
            <person name="Banfield J.F."/>
        </authorList>
    </citation>
    <scope>NUCLEOTIDE SEQUENCE [LARGE SCALE GENOMIC DNA]</scope>
</reference>
<comment type="caution">
    <text evidence="2">The sequence shown here is derived from an EMBL/GenBank/DDBJ whole genome shotgun (WGS) entry which is preliminary data.</text>
</comment>
<accession>A0A1G2F0R9</accession>
<dbReference type="AlphaFoldDB" id="A0A1G2F0R9"/>
<evidence type="ECO:0000313" key="3">
    <source>
        <dbReference type="Proteomes" id="UP000177486"/>
    </source>
</evidence>
<feature type="region of interest" description="Disordered" evidence="1">
    <location>
        <begin position="1"/>
        <end position="26"/>
    </location>
</feature>
<evidence type="ECO:0000256" key="1">
    <source>
        <dbReference type="SAM" id="MobiDB-lite"/>
    </source>
</evidence>
<dbReference type="Proteomes" id="UP000177486">
    <property type="component" value="Unassembled WGS sequence"/>
</dbReference>
<organism evidence="2 3">
    <name type="scientific">Candidatus Niyogibacteria bacterium RIFCSPLOWO2_01_FULL_45_48</name>
    <dbReference type="NCBI Taxonomy" id="1801724"/>
    <lineage>
        <taxon>Bacteria</taxon>
        <taxon>Candidatus Niyogiibacteriota</taxon>
    </lineage>
</organism>
<name>A0A1G2F0R9_9BACT</name>
<dbReference type="EMBL" id="MHMQ01000003">
    <property type="protein sequence ID" value="OGZ31362.1"/>
    <property type="molecule type" value="Genomic_DNA"/>
</dbReference>
<protein>
    <submittedName>
        <fullName evidence="2">Uncharacterized protein</fullName>
    </submittedName>
</protein>
<evidence type="ECO:0000313" key="2">
    <source>
        <dbReference type="EMBL" id="OGZ31362.1"/>
    </source>
</evidence>
<proteinExistence type="predicted"/>